<protein>
    <recommendedName>
        <fullName evidence="4">Transporter</fullName>
    </recommendedName>
</protein>
<feature type="signal peptide" evidence="1">
    <location>
        <begin position="1"/>
        <end position="21"/>
    </location>
</feature>
<dbReference type="EMBL" id="JAVDTI010000003">
    <property type="protein sequence ID" value="MDR6806954.1"/>
    <property type="molecule type" value="Genomic_DNA"/>
</dbReference>
<gene>
    <name evidence="2" type="ORF">J2W84_004002</name>
</gene>
<accession>A0ABU1R0L9</accession>
<evidence type="ECO:0000256" key="1">
    <source>
        <dbReference type="SAM" id="SignalP"/>
    </source>
</evidence>
<evidence type="ECO:0008006" key="4">
    <source>
        <dbReference type="Google" id="ProtNLM"/>
    </source>
</evidence>
<organism evidence="2 3">
    <name type="scientific">Dyadobacter fermentans</name>
    <dbReference type="NCBI Taxonomy" id="94254"/>
    <lineage>
        <taxon>Bacteria</taxon>
        <taxon>Pseudomonadati</taxon>
        <taxon>Bacteroidota</taxon>
        <taxon>Cytophagia</taxon>
        <taxon>Cytophagales</taxon>
        <taxon>Spirosomataceae</taxon>
        <taxon>Dyadobacter</taxon>
    </lineage>
</organism>
<reference evidence="2 3" key="1">
    <citation type="submission" date="2023-07" db="EMBL/GenBank/DDBJ databases">
        <title>Sorghum-associated microbial communities from plants grown in Nebraska, USA.</title>
        <authorList>
            <person name="Schachtman D."/>
        </authorList>
    </citation>
    <scope>NUCLEOTIDE SEQUENCE [LARGE SCALE GENOMIC DNA]</scope>
    <source>
        <strain evidence="2 3">BE57</strain>
    </source>
</reference>
<evidence type="ECO:0000313" key="2">
    <source>
        <dbReference type="EMBL" id="MDR6806954.1"/>
    </source>
</evidence>
<keyword evidence="1" id="KW-0732">Signal</keyword>
<keyword evidence="3" id="KW-1185">Reference proteome</keyword>
<sequence>MRTLSLLIILLLMVPLPQAVACDICGCANSGAYFGLLPQSHKSLIGVRYQRMRFVTHGDSKVLRTEEHFNIGEFYTRFFPVKRVQVMAFVPFRADKQVTSADMKKQTGLGDITVLANYNLFNTFMDSESDRIFNHTLLVGGGVKLPTGKFRFDENNALQVANANFQLGTGSTDFIVNAFYTINKDQWGLAANISRKFNTTNSEDYRFGNQFYGTVDIYRSIELGKLTVTPAMGVYAEHAGHGTRHGEALEITGGKLANATAGITLFSDKWTIGITGQKPIAQRSASGHVLAKERLLVQLGFLF</sequence>
<dbReference type="RefSeq" id="WP_309986581.1">
    <property type="nucleotide sequence ID" value="NZ_JAVDTI010000003.1"/>
</dbReference>
<proteinExistence type="predicted"/>
<feature type="chain" id="PRO_5045763474" description="Transporter" evidence="1">
    <location>
        <begin position="22"/>
        <end position="303"/>
    </location>
</feature>
<comment type="caution">
    <text evidence="2">The sequence shown here is derived from an EMBL/GenBank/DDBJ whole genome shotgun (WGS) entry which is preliminary data.</text>
</comment>
<dbReference type="Proteomes" id="UP001264980">
    <property type="component" value="Unassembled WGS sequence"/>
</dbReference>
<evidence type="ECO:0000313" key="3">
    <source>
        <dbReference type="Proteomes" id="UP001264980"/>
    </source>
</evidence>
<name>A0ABU1R0L9_9BACT</name>